<keyword evidence="5" id="KW-0418">Kinase</keyword>
<evidence type="ECO:0000256" key="2">
    <source>
        <dbReference type="ARBA" id="ARBA00022840"/>
    </source>
</evidence>
<sequence>MERLQIALEKARASRRAATSSGTPGGETAPMSRSGRGPRGNWIAMEPLEIHQALLARNRVVPFGGDSAAAPFDLLRTRVLQQIREPGWRRIAVVSPSPGAGKTTMVANLAFALGRQSDTHTIALDFDLRRPTLAKTLGHMPRHNMAAVIEGRVPFADHGLCHGDNLIFGLNHEAARKSSELLQSRRTADLLAELEQAYAPDTLLFDMPPLLGSDDAIGFLRQVDCALIVAEAERTPISQLDAIERQVADITAVLGVVLNKCNFAGDSYGSDYGYY</sequence>
<protein>
    <submittedName>
        <fullName evidence="5">Protein-tyrosine kinase</fullName>
    </submittedName>
</protein>
<feature type="region of interest" description="Disordered" evidence="3">
    <location>
        <begin position="10"/>
        <end position="40"/>
    </location>
</feature>
<evidence type="ECO:0000259" key="4">
    <source>
        <dbReference type="Pfam" id="PF01656"/>
    </source>
</evidence>
<name>A0ABV3XXZ6_9RHOB</name>
<keyword evidence="6" id="KW-1185">Reference proteome</keyword>
<keyword evidence="2" id="KW-0067">ATP-binding</keyword>
<dbReference type="InterPro" id="IPR050445">
    <property type="entry name" value="Bact_polysacc_biosynth/exp"/>
</dbReference>
<dbReference type="Proteomes" id="UP001560019">
    <property type="component" value="Unassembled WGS sequence"/>
</dbReference>
<feature type="domain" description="CobQ/CobB/MinD/ParA nucleotide binding" evidence="4">
    <location>
        <begin position="91"/>
        <end position="261"/>
    </location>
</feature>
<dbReference type="RefSeq" id="WP_125403195.1">
    <property type="nucleotide sequence ID" value="NZ_JBEHHI010000005.1"/>
</dbReference>
<dbReference type="EMBL" id="JBEHHI010000005">
    <property type="protein sequence ID" value="MEX5730237.1"/>
    <property type="molecule type" value="Genomic_DNA"/>
</dbReference>
<gene>
    <name evidence="5" type="ORF">Ga0609869_003590</name>
</gene>
<evidence type="ECO:0000256" key="1">
    <source>
        <dbReference type="ARBA" id="ARBA00022741"/>
    </source>
</evidence>
<evidence type="ECO:0000313" key="6">
    <source>
        <dbReference type="Proteomes" id="UP001560019"/>
    </source>
</evidence>
<organism evidence="5 6">
    <name type="scientific">Rhodovulum iodosum</name>
    <dbReference type="NCBI Taxonomy" id="68291"/>
    <lineage>
        <taxon>Bacteria</taxon>
        <taxon>Pseudomonadati</taxon>
        <taxon>Pseudomonadota</taxon>
        <taxon>Alphaproteobacteria</taxon>
        <taxon>Rhodobacterales</taxon>
        <taxon>Paracoccaceae</taxon>
        <taxon>Rhodovulum</taxon>
    </lineage>
</organism>
<dbReference type="SUPFAM" id="SSF52540">
    <property type="entry name" value="P-loop containing nucleoside triphosphate hydrolases"/>
    <property type="match status" value="1"/>
</dbReference>
<dbReference type="CDD" id="cd05387">
    <property type="entry name" value="BY-kinase"/>
    <property type="match status" value="1"/>
</dbReference>
<evidence type="ECO:0000313" key="5">
    <source>
        <dbReference type="EMBL" id="MEX5730237.1"/>
    </source>
</evidence>
<dbReference type="InterPro" id="IPR002586">
    <property type="entry name" value="CobQ/CobB/MinD/ParA_Nub-bd_dom"/>
</dbReference>
<dbReference type="GO" id="GO:0004713">
    <property type="term" value="F:protein tyrosine kinase activity"/>
    <property type="evidence" value="ECO:0007669"/>
    <property type="project" value="UniProtKB-KW"/>
</dbReference>
<dbReference type="InterPro" id="IPR027417">
    <property type="entry name" value="P-loop_NTPase"/>
</dbReference>
<accession>A0ABV3XXZ6</accession>
<dbReference type="Pfam" id="PF01656">
    <property type="entry name" value="CbiA"/>
    <property type="match status" value="1"/>
</dbReference>
<comment type="caution">
    <text evidence="5">The sequence shown here is derived from an EMBL/GenBank/DDBJ whole genome shotgun (WGS) entry which is preliminary data.</text>
</comment>
<reference evidence="5 6" key="1">
    <citation type="submission" date="2024-06" db="EMBL/GenBank/DDBJ databases">
        <title>Genome of Rhodovulum iodosum, a marine photoferrotroph.</title>
        <authorList>
            <person name="Bianchini G."/>
            <person name="Nikeleit V."/>
            <person name="Kappler A."/>
            <person name="Bryce C."/>
            <person name="Sanchez-Baracaldo P."/>
        </authorList>
    </citation>
    <scope>NUCLEOTIDE SEQUENCE [LARGE SCALE GENOMIC DNA]</scope>
    <source>
        <strain evidence="5 6">UT/N1</strain>
    </source>
</reference>
<keyword evidence="5" id="KW-0829">Tyrosine-protein kinase</keyword>
<keyword evidence="5" id="KW-0808">Transferase</keyword>
<dbReference type="PANTHER" id="PTHR32309:SF31">
    <property type="entry name" value="CAPSULAR EXOPOLYSACCHARIDE FAMILY"/>
    <property type="match status" value="1"/>
</dbReference>
<proteinExistence type="predicted"/>
<dbReference type="InterPro" id="IPR005702">
    <property type="entry name" value="Wzc-like_C"/>
</dbReference>
<dbReference type="Gene3D" id="3.40.50.300">
    <property type="entry name" value="P-loop containing nucleotide triphosphate hydrolases"/>
    <property type="match status" value="1"/>
</dbReference>
<keyword evidence="1" id="KW-0547">Nucleotide-binding</keyword>
<evidence type="ECO:0000256" key="3">
    <source>
        <dbReference type="SAM" id="MobiDB-lite"/>
    </source>
</evidence>
<dbReference type="PANTHER" id="PTHR32309">
    <property type="entry name" value="TYROSINE-PROTEIN KINASE"/>
    <property type="match status" value="1"/>
</dbReference>